<feature type="region of interest" description="Disordered" evidence="10">
    <location>
        <begin position="1929"/>
        <end position="1955"/>
    </location>
</feature>
<evidence type="ECO:0000313" key="13">
    <source>
        <dbReference type="Proteomes" id="UP000250572"/>
    </source>
</evidence>
<evidence type="ECO:0000256" key="9">
    <source>
        <dbReference type="PROSITE-ProRule" id="PRU00339"/>
    </source>
</evidence>
<keyword evidence="4 9" id="KW-0802">TPR repeat</keyword>
<dbReference type="PROSITE" id="PS50005">
    <property type="entry name" value="TPR"/>
    <property type="match status" value="1"/>
</dbReference>
<keyword evidence="2" id="KW-0597">Phosphoprotein</keyword>
<dbReference type="InterPro" id="IPR011990">
    <property type="entry name" value="TPR-like_helical_dom_sf"/>
</dbReference>
<feature type="non-terminal residue" evidence="12">
    <location>
        <position position="2050"/>
    </location>
</feature>
<evidence type="ECO:0000256" key="7">
    <source>
        <dbReference type="ARBA" id="ARBA00071005"/>
    </source>
</evidence>
<dbReference type="Proteomes" id="UP000250572">
    <property type="component" value="Unassembled WGS sequence"/>
</dbReference>
<keyword evidence="6" id="KW-0539">Nucleus</keyword>
<comment type="subcellular location">
    <subcellularLocation>
        <location evidence="1">Nucleus</location>
    </subcellularLocation>
</comment>
<keyword evidence="11" id="KW-0472">Membrane</keyword>
<dbReference type="GO" id="GO:0006325">
    <property type="term" value="P:chromatin organization"/>
    <property type="evidence" value="ECO:0007669"/>
    <property type="project" value="UniProtKB-KW"/>
</dbReference>
<feature type="transmembrane region" description="Helical" evidence="11">
    <location>
        <begin position="46"/>
        <end position="66"/>
    </location>
</feature>
<evidence type="ECO:0000256" key="3">
    <source>
        <dbReference type="ARBA" id="ARBA00022737"/>
    </source>
</evidence>
<accession>A0A315V5H1</accession>
<feature type="compositionally biased region" description="Polar residues" evidence="10">
    <location>
        <begin position="1839"/>
        <end position="1851"/>
    </location>
</feature>
<evidence type="ECO:0000256" key="4">
    <source>
        <dbReference type="ARBA" id="ARBA00022803"/>
    </source>
</evidence>
<organism evidence="12 13">
    <name type="scientific">Gambusia affinis</name>
    <name type="common">Western mosquitofish</name>
    <name type="synonym">Heterandria affinis</name>
    <dbReference type="NCBI Taxonomy" id="33528"/>
    <lineage>
        <taxon>Eukaryota</taxon>
        <taxon>Metazoa</taxon>
        <taxon>Chordata</taxon>
        <taxon>Craniata</taxon>
        <taxon>Vertebrata</taxon>
        <taxon>Euteleostomi</taxon>
        <taxon>Actinopterygii</taxon>
        <taxon>Neopterygii</taxon>
        <taxon>Teleostei</taxon>
        <taxon>Neoteleostei</taxon>
        <taxon>Acanthomorphata</taxon>
        <taxon>Ovalentaria</taxon>
        <taxon>Atherinomorphae</taxon>
        <taxon>Cyprinodontiformes</taxon>
        <taxon>Poeciliidae</taxon>
        <taxon>Poeciliinae</taxon>
        <taxon>Gambusia</taxon>
    </lineage>
</organism>
<evidence type="ECO:0000256" key="11">
    <source>
        <dbReference type="SAM" id="Phobius"/>
    </source>
</evidence>
<dbReference type="SMART" id="SM00028">
    <property type="entry name" value="TPR"/>
    <property type="match status" value="4"/>
</dbReference>
<dbReference type="InterPro" id="IPR033053">
    <property type="entry name" value="Hir3/CABIN1"/>
</dbReference>
<evidence type="ECO:0000313" key="12">
    <source>
        <dbReference type="EMBL" id="PWA18357.1"/>
    </source>
</evidence>
<feature type="compositionally biased region" description="Basic and acidic residues" evidence="10">
    <location>
        <begin position="807"/>
        <end position="816"/>
    </location>
</feature>
<evidence type="ECO:0000256" key="2">
    <source>
        <dbReference type="ARBA" id="ARBA00022553"/>
    </source>
</evidence>
<dbReference type="FunFam" id="1.25.40.10:FF:000076">
    <property type="entry name" value="calcineurin-binding protein cabin-1 isoform X1"/>
    <property type="match status" value="1"/>
</dbReference>
<keyword evidence="3" id="KW-0677">Repeat</keyword>
<dbReference type="InterPro" id="IPR019734">
    <property type="entry name" value="TPR_rpt"/>
</dbReference>
<keyword evidence="13" id="KW-1185">Reference proteome</keyword>
<feature type="transmembrane region" description="Helical" evidence="11">
    <location>
        <begin position="12"/>
        <end position="40"/>
    </location>
</feature>
<evidence type="ECO:0000256" key="8">
    <source>
        <dbReference type="ARBA" id="ARBA00078627"/>
    </source>
</evidence>
<evidence type="ECO:0000256" key="1">
    <source>
        <dbReference type="ARBA" id="ARBA00004123"/>
    </source>
</evidence>
<dbReference type="STRING" id="33528.ENSGAFP00000007461"/>
<name>A0A315V5H1_GAMAF</name>
<proteinExistence type="predicted"/>
<keyword evidence="5" id="KW-0156">Chromatin regulator</keyword>
<feature type="region of interest" description="Disordered" evidence="10">
    <location>
        <begin position="1783"/>
        <end position="1806"/>
    </location>
</feature>
<keyword evidence="11" id="KW-1133">Transmembrane helix</keyword>
<sequence length="2050" mass="231138">MATLTFSFSFLFSLFFLYCFLSLFSCFLFLLSLFFILFLICCFFRFSLLLLLFHLLSLLLFFLFLLRRAGLRLLGLACVKSDGEYKRELSRYGAAELNRDWVETCALPDLRTLFLFHLLQLVFQSLDHLPAGVNLQGSVFEQSAVLSGLILGAACALCTARGAYRHHAHLVAEPILCCLQVALCHCLVLAPNVTESGGEVRLGDLHLHSHLDAVLNLGLQLSNLTLTEALQEGQLIQKGADTFLKLGLAQGGFVRSLPGIHEPSFCLLSAKDFVFVALLEVLQHILHLISVILGRLLLVAGLFHGGTELADLLFVQGPKIGGLCLPLPEQQQLRLQQLVLLLQLMDSVNKARKAIIEVLELSLLLGPQLFELGANLDRLLKAELGGSCSRKDGGVSRRSSVLTERIDYGPCQPAEMGRSIRIAALNAASTAADECQDPLRNSKIQTKEAQEAEAFALYHKALDLQKHDKFEESAKAYHELLKTPLLKEAMPSEDQRVGLKHPGLMLKYSTFKNLATMAASQDDLERAMEFYLEAVILDSTDVNMWYKIGQVAVRLVRIPLARHAFEEGLHCNPDHWPCLDNLITILYTLSDYTYCLYFIAKALEKDHCYTKGLVLKEKIFKEQPCLKRDTMQMFTKCDMSIHYVEVEEEERRSIIEEAMEIRRRRQTLTHHEPKPDLVLVQPMHCLSWKQVGESFLAMYKHQTTCEPPRPSLGCRIDLSAYCDPNFPQNLPQPSSPVSMGLATVLSSPSSSLPPVAFSEPAVLPGSQPQITIGQTTVEITTTAPPAAAGMDISLADKVKKAPKRRRVVEDSGETAKRRSARVRNTKCKKEEKVDFQELLFKYLPSRLKKFDPDNDDESLGNLETQCDGKDDVQPVHGSCLPADSVELMESEQQDVHNFLLNNLSNGGILDLMMRYLKAVGQKFMEEWPRGLTAVVLEVYQTWRKHSMGLPNPLLRDCTNQHIQEMLTMSLACMELQLEQWLHNKGKIVIPRRNCGGPSGEMADSEFPGQHFQGDLLILALGSSQRDLFGSIWLDVMVRVYWLKARFLALQGDMDLALESYDVCIGLLQSKPKTTDGKHYTINLPNLHVDAAISVEEIDKRLKSLERCQSLEEIQRLFESADFESVVRLLQPTLNYENRSKSLEFVSSTPERPAQLMLLQNSLLKLQDYRQCLECSELALNEALQQLNSAAGGSAPSKEEWVSTIRKLLDGVEICFTKEPELLSKIPHFSSMARLANNLIQLIDLSMSTSDDPKEPYFFSVLPWIILCRIIKHEETAFDCMLRQHMSLDDDEDEPETPLLPSSLMLLSTAHEYLGRRSLCCSSDGALLKFFIRVLEKEFAASSSNDSHPYKEELEMALEQCFFCLYAYPSKKSKARYLEDHSSPQVELQWSDALFMFQYFKPKSLPEFDSYKTSTVSAELANLLRRFASIAPPSETPTFTMEEVAAYIEDMTEKVPSLPAGSPPAPPIINEIYYLMADYHFKNKEQSKAIKFYMHDICVCPNRFDSWAGMALARASRIQEKLNSNELKSDVPIWKHSQAVLNCFKRALEIDSSNLSLWIEYGTISYALHSFASRQLKQWRNELPPDVVKQMEERRDSMLETAFQCFQGASRCDGDSDEEEWLIHYMLGKIAEKRRKPPDEYLQLYKKAAQYLHEEAARYPRKIHYHNPPDLAMEALELHFRLSASILKLLQATESELDHEFLFNLLVEAATGPFAKGEEKSMPSLPRSNEKEKPPTMLEEEFNCSSVCMGNVLSSSLPSAVTPGVTSPPYVATPFDHDYAKRKTLRRQQWQQQRHEEQQADASPGFDHEYCLPRSAIWLASFNERSQDSEVVLLSDSNSTQDAFTDPASSQDTSHRPASVKASPSSSESTTPVKDGQPASEDTGLHRDQTGIQTEEKVIQEKIVGMVVEIPEGPVPKLPADPCPLITVATPPKSAAPQQGAGQTPASEGKKKPEPPAEVIEVPKALPAERVEQRRTLVEMCVRVLVLCLSRFPQHYKSLYRLAYFYTNSKTHQNLQWARDVLLGSSVPWQQLKHMPAQGLFCERNKTNLFN</sequence>
<dbReference type="SUPFAM" id="SSF48452">
    <property type="entry name" value="TPR-like"/>
    <property type="match status" value="2"/>
</dbReference>
<dbReference type="GO" id="GO:0031491">
    <property type="term" value="F:nucleosome binding"/>
    <property type="evidence" value="ECO:0007669"/>
    <property type="project" value="TreeGrafter"/>
</dbReference>
<evidence type="ECO:0000256" key="10">
    <source>
        <dbReference type="SAM" id="MobiDB-lite"/>
    </source>
</evidence>
<evidence type="ECO:0000256" key="6">
    <source>
        <dbReference type="ARBA" id="ARBA00023242"/>
    </source>
</evidence>
<feature type="compositionally biased region" description="Low complexity" evidence="10">
    <location>
        <begin position="1934"/>
        <end position="1945"/>
    </location>
</feature>
<keyword evidence="11" id="KW-0812">Transmembrane</keyword>
<feature type="region of interest" description="Disordered" evidence="10">
    <location>
        <begin position="803"/>
        <end position="824"/>
    </location>
</feature>
<dbReference type="FunFam" id="1.25.40.10:FF:000654">
    <property type="entry name" value="Calcineurin-binding protein 1"/>
    <property type="match status" value="1"/>
</dbReference>
<feature type="region of interest" description="Disordered" evidence="10">
    <location>
        <begin position="1839"/>
        <end position="1893"/>
    </location>
</feature>
<gene>
    <name evidence="12" type="ORF">CCH79_00009799</name>
</gene>
<feature type="compositionally biased region" description="Basic and acidic residues" evidence="10">
    <location>
        <begin position="1882"/>
        <end position="1893"/>
    </location>
</feature>
<dbReference type="Gene3D" id="1.25.40.10">
    <property type="entry name" value="Tetratricopeptide repeat domain"/>
    <property type="match status" value="2"/>
</dbReference>
<comment type="caution">
    <text evidence="12">The sequence shown here is derived from an EMBL/GenBank/DDBJ whole genome shotgun (WGS) entry which is preliminary data.</text>
</comment>
<dbReference type="PANTHER" id="PTHR15502:SF7">
    <property type="entry name" value="CALCINEURIN-BINDING PROTEIN CABIN-1"/>
    <property type="match status" value="1"/>
</dbReference>
<feature type="repeat" description="TPR" evidence="9">
    <location>
        <begin position="508"/>
        <end position="541"/>
    </location>
</feature>
<feature type="compositionally biased region" description="Low complexity" evidence="10">
    <location>
        <begin position="1858"/>
        <end position="1873"/>
    </location>
</feature>
<evidence type="ECO:0000256" key="5">
    <source>
        <dbReference type="ARBA" id="ARBA00022853"/>
    </source>
</evidence>
<dbReference type="PANTHER" id="PTHR15502">
    <property type="entry name" value="CALCINEURIN-BINDING PROTEIN CABIN 1-RELATED"/>
    <property type="match status" value="1"/>
</dbReference>
<reference evidence="12 13" key="1">
    <citation type="journal article" date="2018" name="G3 (Bethesda)">
        <title>A High-Quality Reference Genome for the Invasive Mosquitofish Gambusia affinis Using a Chicago Library.</title>
        <authorList>
            <person name="Hoffberg S.L."/>
            <person name="Troendle N.J."/>
            <person name="Glenn T.C."/>
            <person name="Mahmud O."/>
            <person name="Louha S."/>
            <person name="Chalopin D."/>
            <person name="Bennetzen J.L."/>
            <person name="Mauricio R."/>
        </authorList>
    </citation>
    <scope>NUCLEOTIDE SEQUENCE [LARGE SCALE GENOMIC DNA]</scope>
    <source>
        <strain evidence="12">NE01/NJP1002.9</strain>
        <tissue evidence="12">Muscle</tissue>
    </source>
</reference>
<dbReference type="GO" id="GO:0005634">
    <property type="term" value="C:nucleus"/>
    <property type="evidence" value="ECO:0007669"/>
    <property type="project" value="UniProtKB-SubCell"/>
</dbReference>
<protein>
    <recommendedName>
        <fullName evidence="7">Calcineurin-binding protein cabin-1</fullName>
    </recommendedName>
    <alternativeName>
        <fullName evidence="8">Calcineurin inhibitor</fullName>
    </alternativeName>
</protein>
<dbReference type="EMBL" id="NHOQ01002301">
    <property type="protein sequence ID" value="PWA18357.1"/>
    <property type="molecule type" value="Genomic_DNA"/>
</dbReference>